<organism evidence="1 2">
    <name type="scientific">Pocillopora damicornis</name>
    <name type="common">Cauliflower coral</name>
    <name type="synonym">Millepora damicornis</name>
    <dbReference type="NCBI Taxonomy" id="46731"/>
    <lineage>
        <taxon>Eukaryota</taxon>
        <taxon>Metazoa</taxon>
        <taxon>Cnidaria</taxon>
        <taxon>Anthozoa</taxon>
        <taxon>Hexacorallia</taxon>
        <taxon>Scleractinia</taxon>
        <taxon>Astrocoeniina</taxon>
        <taxon>Pocilloporidae</taxon>
        <taxon>Pocillopora</taxon>
    </lineage>
</organism>
<evidence type="ECO:0000313" key="2">
    <source>
        <dbReference type="Proteomes" id="UP000275408"/>
    </source>
</evidence>
<evidence type="ECO:0000313" key="1">
    <source>
        <dbReference type="EMBL" id="RMX42431.1"/>
    </source>
</evidence>
<protein>
    <submittedName>
        <fullName evidence="1">Uncharacterized protein</fullName>
    </submittedName>
</protein>
<reference evidence="1 2" key="1">
    <citation type="journal article" date="2018" name="Sci. Rep.">
        <title>Comparative analysis of the Pocillopora damicornis genome highlights role of immune system in coral evolution.</title>
        <authorList>
            <person name="Cunning R."/>
            <person name="Bay R.A."/>
            <person name="Gillette P."/>
            <person name="Baker A.C."/>
            <person name="Traylor-Knowles N."/>
        </authorList>
    </citation>
    <scope>NUCLEOTIDE SEQUENCE [LARGE SCALE GENOMIC DNA]</scope>
    <source>
        <strain evidence="1">RSMAS</strain>
        <tissue evidence="1">Whole animal</tissue>
    </source>
</reference>
<accession>A0A3M6TMA7</accession>
<proteinExistence type="predicted"/>
<dbReference type="AlphaFoldDB" id="A0A3M6TMA7"/>
<name>A0A3M6TMA7_POCDA</name>
<keyword evidence="2" id="KW-1185">Reference proteome</keyword>
<gene>
    <name evidence="1" type="ORF">pdam_00021732</name>
</gene>
<dbReference type="EMBL" id="RCHS01003369">
    <property type="protein sequence ID" value="RMX42431.1"/>
    <property type="molecule type" value="Genomic_DNA"/>
</dbReference>
<dbReference type="Proteomes" id="UP000275408">
    <property type="component" value="Unassembled WGS sequence"/>
</dbReference>
<sequence>MKTFSFKGTVSIKWSENVTKGSPETLLTRTMNDFSEFLHRKAELKTKYDFVLNSCKIFANVTLQMKSYFKVM</sequence>
<comment type="caution">
    <text evidence="1">The sequence shown here is derived from an EMBL/GenBank/DDBJ whole genome shotgun (WGS) entry which is preliminary data.</text>
</comment>